<dbReference type="EMBL" id="CP029186">
    <property type="protein sequence ID" value="AWH84546.1"/>
    <property type="molecule type" value="Genomic_DNA"/>
</dbReference>
<organism evidence="3 4">
    <name type="scientific">Flavobacterium album</name>
    <dbReference type="NCBI Taxonomy" id="2175091"/>
    <lineage>
        <taxon>Bacteria</taxon>
        <taxon>Pseudomonadati</taxon>
        <taxon>Bacteroidota</taxon>
        <taxon>Flavobacteriia</taxon>
        <taxon>Flavobacteriales</taxon>
        <taxon>Flavobacteriaceae</taxon>
        <taxon>Flavobacterium</taxon>
    </lineage>
</organism>
<dbReference type="Gene3D" id="3.30.70.1060">
    <property type="entry name" value="Dimeric alpha+beta barrel"/>
    <property type="match status" value="1"/>
</dbReference>
<dbReference type="InterPro" id="IPR005545">
    <property type="entry name" value="YCII"/>
</dbReference>
<dbReference type="SUPFAM" id="SSF54909">
    <property type="entry name" value="Dimeric alpha+beta barrel"/>
    <property type="match status" value="1"/>
</dbReference>
<dbReference type="PANTHER" id="PTHR35174">
    <property type="entry name" value="BLL7171 PROTEIN-RELATED"/>
    <property type="match status" value="1"/>
</dbReference>
<feature type="domain" description="YCII-related" evidence="2">
    <location>
        <begin position="17"/>
        <end position="112"/>
    </location>
</feature>
<dbReference type="PANTHER" id="PTHR35174:SF1">
    <property type="entry name" value="BLL0086 PROTEIN"/>
    <property type="match status" value="1"/>
</dbReference>
<accession>A0A2S1QVY7</accession>
<dbReference type="KEGG" id="falb:HYN59_05175"/>
<evidence type="ECO:0000259" key="2">
    <source>
        <dbReference type="Pfam" id="PF03795"/>
    </source>
</evidence>
<name>A0A2S1QVY7_9FLAO</name>
<proteinExistence type="inferred from homology"/>
<evidence type="ECO:0000313" key="4">
    <source>
        <dbReference type="Proteomes" id="UP000244929"/>
    </source>
</evidence>
<dbReference type="Pfam" id="PF03795">
    <property type="entry name" value="YCII"/>
    <property type="match status" value="1"/>
</dbReference>
<keyword evidence="4" id="KW-1185">Reference proteome</keyword>
<dbReference type="OrthoDB" id="7782105at2"/>
<dbReference type="Proteomes" id="UP000244929">
    <property type="component" value="Chromosome"/>
</dbReference>
<gene>
    <name evidence="3" type="ORF">HYN59_05175</name>
</gene>
<comment type="similarity">
    <text evidence="1">Belongs to the YciI family.</text>
</comment>
<protein>
    <submittedName>
        <fullName evidence="3">Transcription initiation protein</fullName>
    </submittedName>
</protein>
<sequence length="118" mass="13085">MKDFVLIFRSNDDPAQRPSPEQMQQAFAKWMDWMAGIAAQNKMVDRGNRLSPANVKVVAPGNVVTDGPYTEIKEFISGYTIIKSHTIDEAVEIAKGCPIFEFGGRVEVRAVIAPDDND</sequence>
<evidence type="ECO:0000256" key="1">
    <source>
        <dbReference type="ARBA" id="ARBA00007689"/>
    </source>
</evidence>
<reference evidence="3 4" key="1">
    <citation type="submission" date="2018-04" db="EMBL/GenBank/DDBJ databases">
        <title>Genome sequencing of Flavobacterium sp. HYN0059.</title>
        <authorList>
            <person name="Yi H."/>
            <person name="Baek C."/>
        </authorList>
    </citation>
    <scope>NUCLEOTIDE SEQUENCE [LARGE SCALE GENOMIC DNA]</scope>
    <source>
        <strain evidence="3 4">HYN0059</strain>
    </source>
</reference>
<evidence type="ECO:0000313" key="3">
    <source>
        <dbReference type="EMBL" id="AWH84546.1"/>
    </source>
</evidence>
<dbReference type="InterPro" id="IPR011008">
    <property type="entry name" value="Dimeric_a/b-barrel"/>
</dbReference>
<dbReference type="RefSeq" id="WP_108777252.1">
    <property type="nucleotide sequence ID" value="NZ_CP029186.1"/>
</dbReference>
<dbReference type="AlphaFoldDB" id="A0A2S1QVY7"/>